<feature type="transmembrane region" description="Helical" evidence="1">
    <location>
        <begin position="159"/>
        <end position="182"/>
    </location>
</feature>
<accession>A0ABU8HE10</accession>
<dbReference type="EMBL" id="JBBAXC010000007">
    <property type="protein sequence ID" value="MEI5907456.1"/>
    <property type="molecule type" value="Genomic_DNA"/>
</dbReference>
<feature type="transmembrane region" description="Helical" evidence="1">
    <location>
        <begin position="12"/>
        <end position="30"/>
    </location>
</feature>
<keyword evidence="1" id="KW-0812">Transmembrane</keyword>
<keyword evidence="1" id="KW-0472">Membrane</keyword>
<feature type="transmembrane region" description="Helical" evidence="1">
    <location>
        <begin position="36"/>
        <end position="56"/>
    </location>
</feature>
<reference evidence="2 3" key="1">
    <citation type="journal article" date="2018" name="J. Microbiol.">
        <title>Bacillus spongiae sp. nov., isolated from sponge of Jeju Island.</title>
        <authorList>
            <person name="Lee G.E."/>
            <person name="Im W.T."/>
            <person name="Park J.S."/>
        </authorList>
    </citation>
    <scope>NUCLEOTIDE SEQUENCE [LARGE SCALE GENOMIC DNA]</scope>
    <source>
        <strain evidence="2 3">135PIL107-10</strain>
    </source>
</reference>
<feature type="transmembrane region" description="Helical" evidence="1">
    <location>
        <begin position="63"/>
        <end position="84"/>
    </location>
</feature>
<feature type="transmembrane region" description="Helical" evidence="1">
    <location>
        <begin position="90"/>
        <end position="112"/>
    </location>
</feature>
<dbReference type="RefSeq" id="WP_336586892.1">
    <property type="nucleotide sequence ID" value="NZ_JBBAXC010000007.1"/>
</dbReference>
<sequence length="192" mass="22048">MTGKIVTFKESRIIQTTFLLILMGFLTSFVPEENWMLLTFNMILALIGGLIFTMLWRRNRRHSVRYFSLLSYVMIVTLSFYFAIPLFRVFAGTFIFWLGLLLIIVMSIFPYIYSEKIAIGVQNPSKTGLGKVYLLFSSLIIGFGTILFFNANLSSNPDAFTVAIFSFMLALLFLFIAPILLITPQRMDELKE</sequence>
<evidence type="ECO:0000256" key="1">
    <source>
        <dbReference type="SAM" id="Phobius"/>
    </source>
</evidence>
<proteinExistence type="predicted"/>
<protein>
    <submittedName>
        <fullName evidence="2">Uncharacterized protein</fullName>
    </submittedName>
</protein>
<evidence type="ECO:0000313" key="3">
    <source>
        <dbReference type="Proteomes" id="UP001312865"/>
    </source>
</evidence>
<keyword evidence="1" id="KW-1133">Transmembrane helix</keyword>
<comment type="caution">
    <text evidence="2">The sequence shown here is derived from an EMBL/GenBank/DDBJ whole genome shotgun (WGS) entry which is preliminary data.</text>
</comment>
<keyword evidence="3" id="KW-1185">Reference proteome</keyword>
<name>A0ABU8HE10_9BACI</name>
<feature type="transmembrane region" description="Helical" evidence="1">
    <location>
        <begin position="132"/>
        <end position="153"/>
    </location>
</feature>
<evidence type="ECO:0000313" key="2">
    <source>
        <dbReference type="EMBL" id="MEI5907456.1"/>
    </source>
</evidence>
<gene>
    <name evidence="2" type="ORF">WAK64_10345</name>
</gene>
<dbReference type="Proteomes" id="UP001312865">
    <property type="component" value="Unassembled WGS sequence"/>
</dbReference>
<organism evidence="2 3">
    <name type="scientific">Bacillus spongiae</name>
    <dbReference type="NCBI Taxonomy" id="2683610"/>
    <lineage>
        <taxon>Bacteria</taxon>
        <taxon>Bacillati</taxon>
        <taxon>Bacillota</taxon>
        <taxon>Bacilli</taxon>
        <taxon>Bacillales</taxon>
        <taxon>Bacillaceae</taxon>
        <taxon>Bacillus</taxon>
    </lineage>
</organism>